<comment type="caution">
    <text evidence="1">The sequence shown here is derived from an EMBL/GenBank/DDBJ whole genome shotgun (WGS) entry which is preliminary data.</text>
</comment>
<dbReference type="EMBL" id="LAZR01029595">
    <property type="protein sequence ID" value="KKL59124.1"/>
    <property type="molecule type" value="Genomic_DNA"/>
</dbReference>
<evidence type="ECO:0000313" key="1">
    <source>
        <dbReference type="EMBL" id="KKL59124.1"/>
    </source>
</evidence>
<organism evidence="1">
    <name type="scientific">marine sediment metagenome</name>
    <dbReference type="NCBI Taxonomy" id="412755"/>
    <lineage>
        <taxon>unclassified sequences</taxon>
        <taxon>metagenomes</taxon>
        <taxon>ecological metagenomes</taxon>
    </lineage>
</organism>
<sequence length="164" mass="17887">MTDTKTTDETLVIDIETHPAEEIDIVEFVIAEEITQAILGGFSEDQARELVNGNAANLLVLVEAVLLELDERKTRERAKGKIDIEAVVDDLELGDLKLLEETTGQKLGKILSEFETSDFGADTIVGIVLVALRRDNPEATIEDADKIKLAAIAGDEEGEEADPR</sequence>
<dbReference type="AlphaFoldDB" id="A0A0F9DBT5"/>
<name>A0A0F9DBT5_9ZZZZ</name>
<accession>A0A0F9DBT5</accession>
<proteinExistence type="predicted"/>
<gene>
    <name evidence="1" type="ORF">LCGC14_2218500</name>
</gene>
<reference evidence="1" key="1">
    <citation type="journal article" date="2015" name="Nature">
        <title>Complex archaea that bridge the gap between prokaryotes and eukaryotes.</title>
        <authorList>
            <person name="Spang A."/>
            <person name="Saw J.H."/>
            <person name="Jorgensen S.L."/>
            <person name="Zaremba-Niedzwiedzka K."/>
            <person name="Martijn J."/>
            <person name="Lind A.E."/>
            <person name="van Eijk R."/>
            <person name="Schleper C."/>
            <person name="Guy L."/>
            <person name="Ettema T.J."/>
        </authorList>
    </citation>
    <scope>NUCLEOTIDE SEQUENCE</scope>
</reference>
<protein>
    <submittedName>
        <fullName evidence="1">Uncharacterized protein</fullName>
    </submittedName>
</protein>